<dbReference type="SUPFAM" id="SSF141868">
    <property type="entry name" value="EAL domain-like"/>
    <property type="match status" value="1"/>
</dbReference>
<dbReference type="GeneID" id="31822737"/>
<dbReference type="InterPro" id="IPR052155">
    <property type="entry name" value="Biofilm_reg_signaling"/>
</dbReference>
<dbReference type="SMART" id="SM00267">
    <property type="entry name" value="GGDEF"/>
    <property type="match status" value="1"/>
</dbReference>
<dbReference type="Gene3D" id="3.30.450.20">
    <property type="entry name" value="PAS domain"/>
    <property type="match status" value="1"/>
</dbReference>
<dbReference type="SMART" id="SM00052">
    <property type="entry name" value="EAL"/>
    <property type="match status" value="1"/>
</dbReference>
<dbReference type="EMBL" id="QNSA01000002">
    <property type="protein sequence ID" value="RBP76200.1"/>
    <property type="molecule type" value="Genomic_DNA"/>
</dbReference>
<sequence>MQALTEQDFKALVDNHPRAIMLSTPDAVITYVNRMFQAVTGYRPEEVLGRAPSVLSSGLHSPEFYQAMWESLNESGRWEGLIWNRRKSGENYPQWLTIYPVDYQGKRLYAGVFMDVGELAASDERLATLAYYDPLTELPNRSLFQEFLKARVNQRKDTADLFAVLYIDLDFFKSVNDLHGHDCGDRVLQQAAACIQAVVRNGDVIARLSGDEFAAIIELDTEDQLNAVCERMTNVFRAPVMVEHREYFLSASVGAAIYPNHGETAGELLQNADRAMYTAKLAGRACYRIYSASEIQHGQQQQRLSEALVASLKVAPEEFSVVYQPQYDLATGAMAGMEALLRWQHPELGAVSPGDFVPVAEQRGHIHELTEQLIRCIRRDLEACAVDHGRGRRLAINISARQIADGRLDGLLEPFFERVRQVGWQPEIEITETHLMNLSRRCLDKLREFGDKGVVVAIDDFGTGYSSLAYLHALPVNVLKIDQQFVQRLGQDGRDSRIVSAILAIAEALSLEVVAEGIETEIQKRKLQELNCHRGQGYLMARPSPLDELPLD</sequence>
<evidence type="ECO:0000259" key="2">
    <source>
        <dbReference type="PROSITE" id="PS50883"/>
    </source>
</evidence>
<dbReference type="InterPro" id="IPR000014">
    <property type="entry name" value="PAS"/>
</dbReference>
<feature type="domain" description="PAS" evidence="1">
    <location>
        <begin position="5"/>
        <end position="50"/>
    </location>
</feature>
<organism evidence="5 6">
    <name type="scientific">Marinobacter nauticus</name>
    <name type="common">Marinobacter hydrocarbonoclasticus</name>
    <name type="synonym">Marinobacter aquaeolei</name>
    <dbReference type="NCBI Taxonomy" id="2743"/>
    <lineage>
        <taxon>Bacteria</taxon>
        <taxon>Pseudomonadati</taxon>
        <taxon>Pseudomonadota</taxon>
        <taxon>Gammaproteobacteria</taxon>
        <taxon>Pseudomonadales</taxon>
        <taxon>Marinobacteraceae</taxon>
        <taxon>Marinobacter</taxon>
    </lineage>
</organism>
<dbReference type="Pfam" id="PF00563">
    <property type="entry name" value="EAL"/>
    <property type="match status" value="1"/>
</dbReference>
<feature type="domain" description="EAL" evidence="2">
    <location>
        <begin position="301"/>
        <end position="552"/>
    </location>
</feature>
<dbReference type="Pfam" id="PF13426">
    <property type="entry name" value="PAS_9"/>
    <property type="match status" value="1"/>
</dbReference>
<evidence type="ECO:0000313" key="7">
    <source>
        <dbReference type="Proteomes" id="UP000253065"/>
    </source>
</evidence>
<accession>A0A368V8G2</accession>
<evidence type="ECO:0000259" key="1">
    <source>
        <dbReference type="PROSITE" id="PS50112"/>
    </source>
</evidence>
<dbReference type="Proteomes" id="UP000253065">
    <property type="component" value="Unassembled WGS sequence"/>
</dbReference>
<dbReference type="InterPro" id="IPR000160">
    <property type="entry name" value="GGDEF_dom"/>
</dbReference>
<dbReference type="NCBIfam" id="TIGR00229">
    <property type="entry name" value="sensory_box"/>
    <property type="match status" value="1"/>
</dbReference>
<dbReference type="SUPFAM" id="SSF55785">
    <property type="entry name" value="PYP-like sensor domain (PAS domain)"/>
    <property type="match status" value="1"/>
</dbReference>
<dbReference type="PROSITE" id="PS50112">
    <property type="entry name" value="PAS"/>
    <property type="match status" value="1"/>
</dbReference>
<keyword evidence="7" id="KW-1185">Reference proteome</keyword>
<protein>
    <submittedName>
        <fullName evidence="5">PAS domain S-box-containing protein/diguanylate cyclase (GGDEF)-like protein</fullName>
    </submittedName>
</protein>
<dbReference type="InterPro" id="IPR043128">
    <property type="entry name" value="Rev_trsase/Diguanyl_cyclase"/>
</dbReference>
<dbReference type="EMBL" id="QPJB01000002">
    <property type="protein sequence ID" value="RCW37073.1"/>
    <property type="molecule type" value="Genomic_DNA"/>
</dbReference>
<dbReference type="SUPFAM" id="SSF55073">
    <property type="entry name" value="Nucleotide cyclase"/>
    <property type="match status" value="1"/>
</dbReference>
<evidence type="ECO:0000313" key="5">
    <source>
        <dbReference type="EMBL" id="RCW37073.1"/>
    </source>
</evidence>
<evidence type="ECO:0000313" key="6">
    <source>
        <dbReference type="Proteomes" id="UP000252795"/>
    </source>
</evidence>
<dbReference type="CDD" id="cd00130">
    <property type="entry name" value="PAS"/>
    <property type="match status" value="1"/>
</dbReference>
<dbReference type="RefSeq" id="WP_014422770.1">
    <property type="nucleotide sequence ID" value="NZ_CALIOX010000001.1"/>
</dbReference>
<dbReference type="SMART" id="SM00091">
    <property type="entry name" value="PAS"/>
    <property type="match status" value="1"/>
</dbReference>
<dbReference type="AlphaFoldDB" id="A0A368V8G2"/>
<dbReference type="InterPro" id="IPR035919">
    <property type="entry name" value="EAL_sf"/>
</dbReference>
<dbReference type="Gene3D" id="3.30.70.270">
    <property type="match status" value="1"/>
</dbReference>
<comment type="caution">
    <text evidence="5">The sequence shown here is derived from an EMBL/GenBank/DDBJ whole genome shotgun (WGS) entry which is preliminary data.</text>
</comment>
<name>A0A368V8G2_MARNT</name>
<dbReference type="PROSITE" id="PS50883">
    <property type="entry name" value="EAL"/>
    <property type="match status" value="1"/>
</dbReference>
<dbReference type="PROSITE" id="PS50887">
    <property type="entry name" value="GGDEF"/>
    <property type="match status" value="1"/>
</dbReference>
<dbReference type="NCBIfam" id="TIGR00254">
    <property type="entry name" value="GGDEF"/>
    <property type="match status" value="1"/>
</dbReference>
<dbReference type="InterPro" id="IPR001633">
    <property type="entry name" value="EAL_dom"/>
</dbReference>
<dbReference type="InterPro" id="IPR029787">
    <property type="entry name" value="Nucleotide_cyclase"/>
</dbReference>
<dbReference type="Gene3D" id="3.20.20.450">
    <property type="entry name" value="EAL domain"/>
    <property type="match status" value="1"/>
</dbReference>
<dbReference type="Proteomes" id="UP000252795">
    <property type="component" value="Unassembled WGS sequence"/>
</dbReference>
<feature type="domain" description="GGDEF" evidence="3">
    <location>
        <begin position="160"/>
        <end position="292"/>
    </location>
</feature>
<evidence type="ECO:0000313" key="4">
    <source>
        <dbReference type="EMBL" id="RBP76200.1"/>
    </source>
</evidence>
<dbReference type="CDD" id="cd01948">
    <property type="entry name" value="EAL"/>
    <property type="match status" value="1"/>
</dbReference>
<dbReference type="Pfam" id="PF00990">
    <property type="entry name" value="GGDEF"/>
    <property type="match status" value="1"/>
</dbReference>
<dbReference type="PANTHER" id="PTHR44757:SF2">
    <property type="entry name" value="BIOFILM ARCHITECTURE MAINTENANCE PROTEIN MBAA"/>
    <property type="match status" value="1"/>
</dbReference>
<proteinExistence type="predicted"/>
<dbReference type="PANTHER" id="PTHR44757">
    <property type="entry name" value="DIGUANYLATE CYCLASE DGCP"/>
    <property type="match status" value="1"/>
</dbReference>
<dbReference type="CDD" id="cd01949">
    <property type="entry name" value="GGDEF"/>
    <property type="match status" value="1"/>
</dbReference>
<gene>
    <name evidence="5" type="ORF">DET51_102219</name>
    <name evidence="4" type="ORF">DET64_102219</name>
</gene>
<evidence type="ECO:0000259" key="3">
    <source>
        <dbReference type="PROSITE" id="PS50887"/>
    </source>
</evidence>
<dbReference type="InterPro" id="IPR035965">
    <property type="entry name" value="PAS-like_dom_sf"/>
</dbReference>
<reference evidence="5 6" key="1">
    <citation type="submission" date="2018-07" db="EMBL/GenBank/DDBJ databases">
        <title>Freshwater and sediment microbial communities from various areas in North America, analyzing microbe dynamics in response to fracking.</title>
        <authorList>
            <person name="Lamendella R."/>
        </authorList>
    </citation>
    <scope>NUCLEOTIDE SEQUENCE [LARGE SCALE GENOMIC DNA]</scope>
    <source>
        <strain evidence="5 6">114E</strain>
        <strain evidence="4 7">114E_o</strain>
    </source>
</reference>